<comment type="caution">
    <text evidence="5">The sequence shown here is derived from an EMBL/GenBank/DDBJ whole genome shotgun (WGS) entry which is preliminary data.</text>
</comment>
<dbReference type="SUPFAM" id="SSF53850">
    <property type="entry name" value="Periplasmic binding protein-like II"/>
    <property type="match status" value="1"/>
</dbReference>
<comment type="similarity">
    <text evidence="1">Belongs to the bacterial solute-binding protein 1 family.</text>
</comment>
<sequence length="439" mass="47727">MSARTCADGTTRRRTSSVWPCAAALAASAALVVAACGNGDDAAAGGDTDEPVTLVFSSWFTDAELAVADELIAEFEDENPHITVDHQITPWADYATTLQTRVGGGQSPDVMFLSQLFYQGFADIGAIAPIDEPAQDDADFNIADFNEELLASGYYEDQLYWIPYGIDMQVLFYNTDKFDEAGLDYPDESWTWDDLRQAAAELTVEDNGRTSQYGLIAQNDFASGWNWIWQNGGQVLNAELTGGEMSSPATVEALSFFEEMITEDGSVPSPDVIEDLGYTQAFAGGNAAMGIYGAYFIPTLEADADFEWGTTVLPSGPANRNSFASGAGWTISTQTDHPDEAWALVSHMASEDGLRKFMELGSITPPRTSLYESPDFLEREAAHAFAEQAEHLTPLPISPQWNEYYDLITDQLEGVYRGDLTLEEATRTIDDGLASILGG</sequence>
<evidence type="ECO:0000256" key="4">
    <source>
        <dbReference type="SAM" id="SignalP"/>
    </source>
</evidence>
<dbReference type="CDD" id="cd14748">
    <property type="entry name" value="PBP2_UgpB"/>
    <property type="match status" value="1"/>
</dbReference>
<dbReference type="PANTHER" id="PTHR30061">
    <property type="entry name" value="MALTOSE-BINDING PERIPLASMIC PROTEIN"/>
    <property type="match status" value="1"/>
</dbReference>
<feature type="chain" id="PRO_5038644937" evidence="4">
    <location>
        <begin position="35"/>
        <end position="439"/>
    </location>
</feature>
<dbReference type="EMBL" id="WLZY01000001">
    <property type="protein sequence ID" value="NDL56168.1"/>
    <property type="molecule type" value="Genomic_DNA"/>
</dbReference>
<keyword evidence="6" id="KW-1185">Reference proteome</keyword>
<feature type="signal peptide" evidence="4">
    <location>
        <begin position="1"/>
        <end position="34"/>
    </location>
</feature>
<evidence type="ECO:0000256" key="1">
    <source>
        <dbReference type="ARBA" id="ARBA00008520"/>
    </source>
</evidence>
<proteinExistence type="inferred from homology"/>
<dbReference type="PANTHER" id="PTHR30061:SF50">
    <property type="entry name" value="MALTOSE_MALTODEXTRIN-BINDING PERIPLASMIC PROTEIN"/>
    <property type="match status" value="1"/>
</dbReference>
<dbReference type="Proteomes" id="UP000460435">
    <property type="component" value="Unassembled WGS sequence"/>
</dbReference>
<gene>
    <name evidence="5" type="ORF">F7O44_03665</name>
</gene>
<evidence type="ECO:0000256" key="2">
    <source>
        <dbReference type="ARBA" id="ARBA00022448"/>
    </source>
</evidence>
<reference evidence="5 6" key="1">
    <citation type="submission" date="2019-11" db="EMBL/GenBank/DDBJ databases">
        <authorList>
            <person name="Li X.-J."/>
            <person name="Feng X.-M."/>
        </authorList>
    </citation>
    <scope>NUCLEOTIDE SEQUENCE [LARGE SCALE GENOMIC DNA]</scope>
    <source>
        <strain evidence="5 6">XMNu-373</strain>
    </source>
</reference>
<dbReference type="GO" id="GO:0055052">
    <property type="term" value="C:ATP-binding cassette (ABC) transporter complex, substrate-binding subunit-containing"/>
    <property type="evidence" value="ECO:0007669"/>
    <property type="project" value="TreeGrafter"/>
</dbReference>
<dbReference type="RefSeq" id="WP_162448792.1">
    <property type="nucleotide sequence ID" value="NZ_WLZY01000001.1"/>
</dbReference>
<accession>A0A7K3M155</accession>
<evidence type="ECO:0000256" key="3">
    <source>
        <dbReference type="ARBA" id="ARBA00022729"/>
    </source>
</evidence>
<dbReference type="Gene3D" id="3.40.190.10">
    <property type="entry name" value="Periplasmic binding protein-like II"/>
    <property type="match status" value="1"/>
</dbReference>
<keyword evidence="3 4" id="KW-0732">Signal</keyword>
<dbReference type="InterPro" id="IPR006059">
    <property type="entry name" value="SBP"/>
</dbReference>
<evidence type="ECO:0000313" key="6">
    <source>
        <dbReference type="Proteomes" id="UP000460435"/>
    </source>
</evidence>
<organism evidence="5 6">
    <name type="scientific">Phytoactinopolyspora mesophila</name>
    <dbReference type="NCBI Taxonomy" id="2650750"/>
    <lineage>
        <taxon>Bacteria</taxon>
        <taxon>Bacillati</taxon>
        <taxon>Actinomycetota</taxon>
        <taxon>Actinomycetes</taxon>
        <taxon>Jiangellales</taxon>
        <taxon>Jiangellaceae</taxon>
        <taxon>Phytoactinopolyspora</taxon>
    </lineage>
</organism>
<keyword evidence="2" id="KW-0813">Transport</keyword>
<dbReference type="GO" id="GO:0042956">
    <property type="term" value="P:maltodextrin transmembrane transport"/>
    <property type="evidence" value="ECO:0007669"/>
    <property type="project" value="TreeGrafter"/>
</dbReference>
<protein>
    <submittedName>
        <fullName evidence="5">Extracellular solute-binding protein</fullName>
    </submittedName>
</protein>
<evidence type="ECO:0000313" key="5">
    <source>
        <dbReference type="EMBL" id="NDL56168.1"/>
    </source>
</evidence>
<dbReference type="Pfam" id="PF01547">
    <property type="entry name" value="SBP_bac_1"/>
    <property type="match status" value="1"/>
</dbReference>
<dbReference type="GO" id="GO:1901982">
    <property type="term" value="F:maltose binding"/>
    <property type="evidence" value="ECO:0007669"/>
    <property type="project" value="TreeGrafter"/>
</dbReference>
<name>A0A7K3M155_9ACTN</name>
<dbReference type="AlphaFoldDB" id="A0A7K3M155"/>
<dbReference type="GO" id="GO:0015768">
    <property type="term" value="P:maltose transport"/>
    <property type="evidence" value="ECO:0007669"/>
    <property type="project" value="TreeGrafter"/>
</dbReference>